<reference evidence="1 2" key="1">
    <citation type="submission" date="2023-07" db="EMBL/GenBank/DDBJ databases">
        <title>Genomic Encyclopedia of Type Strains, Phase IV (KMG-IV): sequencing the most valuable type-strain genomes for metagenomic binning, comparative biology and taxonomic classification.</title>
        <authorList>
            <person name="Goeker M."/>
        </authorList>
    </citation>
    <scope>NUCLEOTIDE SEQUENCE [LARGE SCALE GENOMIC DNA]</scope>
    <source>
        <strain evidence="1 2">DSM 23494</strain>
    </source>
</reference>
<dbReference type="Pfam" id="PF06486">
    <property type="entry name" value="DUF1093"/>
    <property type="match status" value="1"/>
</dbReference>
<proteinExistence type="predicted"/>
<dbReference type="NCBIfam" id="TIGR01655">
    <property type="entry name" value="yxeA_fam"/>
    <property type="match status" value="1"/>
</dbReference>
<dbReference type="PANTHER" id="PTHR36433:SF2">
    <property type="entry name" value="YXEA FAMILY PROTEIN"/>
    <property type="match status" value="1"/>
</dbReference>
<dbReference type="PANTHER" id="PTHR36433">
    <property type="entry name" value="HYPOTHETICAL CYTOSOLIC PROTEIN"/>
    <property type="match status" value="1"/>
</dbReference>
<dbReference type="Proteomes" id="UP001238088">
    <property type="component" value="Unassembled WGS sequence"/>
</dbReference>
<accession>A0ABU0AKW9</accession>
<evidence type="ECO:0000313" key="2">
    <source>
        <dbReference type="Proteomes" id="UP001238088"/>
    </source>
</evidence>
<organism evidence="1 2">
    <name type="scientific">Cytobacillus purgationiresistens</name>
    <dbReference type="NCBI Taxonomy" id="863449"/>
    <lineage>
        <taxon>Bacteria</taxon>
        <taxon>Bacillati</taxon>
        <taxon>Bacillota</taxon>
        <taxon>Bacilli</taxon>
        <taxon>Bacillales</taxon>
        <taxon>Bacillaceae</taxon>
        <taxon>Cytobacillus</taxon>
    </lineage>
</organism>
<sequence length="120" mass="13596">MKKVFISLSIVVALLIGAIIILATVDFNRFGKDNAYVHITTPTSVEEMKLDSGEIMKSYWYTLPAYKENGDMIQVEFSGAKELRQDAYLMLYIKDGNHVTSFDEVQINDIPEKAKEKIEG</sequence>
<protein>
    <submittedName>
        <fullName evidence="1">Uncharacterized protein (TIGR01655 family)</fullName>
    </submittedName>
</protein>
<dbReference type="Gene3D" id="2.40.50.480">
    <property type="match status" value="1"/>
</dbReference>
<gene>
    <name evidence="1" type="ORF">J2S17_003801</name>
</gene>
<dbReference type="InterPro" id="IPR036166">
    <property type="entry name" value="YxeA-like_sf"/>
</dbReference>
<dbReference type="EMBL" id="JAUSUB010000018">
    <property type="protein sequence ID" value="MDQ0271913.1"/>
    <property type="molecule type" value="Genomic_DNA"/>
</dbReference>
<keyword evidence="2" id="KW-1185">Reference proteome</keyword>
<comment type="caution">
    <text evidence="1">The sequence shown here is derived from an EMBL/GenBank/DDBJ whole genome shotgun (WGS) entry which is preliminary data.</text>
</comment>
<dbReference type="RefSeq" id="WP_307477234.1">
    <property type="nucleotide sequence ID" value="NZ_JAUSUB010000018.1"/>
</dbReference>
<dbReference type="InterPro" id="IPR006542">
    <property type="entry name" value="DUF1093"/>
</dbReference>
<dbReference type="SUPFAM" id="SSF159121">
    <property type="entry name" value="BC4932-like"/>
    <property type="match status" value="1"/>
</dbReference>
<name>A0ABU0AKW9_9BACI</name>
<evidence type="ECO:0000313" key="1">
    <source>
        <dbReference type="EMBL" id="MDQ0271913.1"/>
    </source>
</evidence>